<protein>
    <submittedName>
        <fullName evidence="3">Uncharacterized protein</fullName>
    </submittedName>
</protein>
<evidence type="ECO:0000313" key="3">
    <source>
        <dbReference type="EMBL" id="KAF5314757.1"/>
    </source>
</evidence>
<keyword evidence="4" id="KW-1185">Reference proteome</keyword>
<sequence length="498" mass="57500">MPERDDTLDGPLLPMEMEGESPQKRGHSWLKSSKTRLTLLGGLVFSILLLAALFWLKRPPTPPPQEDMDLDVPPLYHSLFEAQRKLPQHDMSLLFPEGANGRYVKFTSQSGARLLGWNNVFTELLLHNYLSYKARRGYVFGDYLWAPSHYPWPENNITLENPARTPISAIISGPTAGGPWPPGDPAPRAIHEQHWPLVCPPEKVKQIWTSTVKDQYNIRRNGSATYIFNIWKKILLEEPAQCVEVMQPAIEDDPWPEVFDMWLVGFDRLLDFWDEFRGSLVSQLLGPSPVVQRALERNVHLFQTPDSEHRDPFSRVLAVHIRRGDYEWHCGHLANWNFGFYGWNQLPWLPDRFVLPSGGEPNNNTEENIEKFKLHCLPEMDQIIKRIEGAREDWEKDVFVGKALDSHYINTIFVLTNASPEWHDEFVEKLKHDHKWRVVTSHDIVFGNSQEKDVGMAVDMELARRAGIFLGNGWSSFTSNIIHQRLVDKKSVLSNRFF</sequence>
<keyword evidence="2" id="KW-0472">Membrane</keyword>
<dbReference type="Proteomes" id="UP000541558">
    <property type="component" value="Unassembled WGS sequence"/>
</dbReference>
<organism evidence="3 4">
    <name type="scientific">Ephemerocybe angulata</name>
    <dbReference type="NCBI Taxonomy" id="980116"/>
    <lineage>
        <taxon>Eukaryota</taxon>
        <taxon>Fungi</taxon>
        <taxon>Dikarya</taxon>
        <taxon>Basidiomycota</taxon>
        <taxon>Agaricomycotina</taxon>
        <taxon>Agaricomycetes</taxon>
        <taxon>Agaricomycetidae</taxon>
        <taxon>Agaricales</taxon>
        <taxon>Agaricineae</taxon>
        <taxon>Psathyrellaceae</taxon>
        <taxon>Ephemerocybe</taxon>
    </lineage>
</organism>
<accession>A0A8H5EWC9</accession>
<name>A0A8H5EWC9_9AGAR</name>
<feature type="region of interest" description="Disordered" evidence="1">
    <location>
        <begin position="1"/>
        <end position="28"/>
    </location>
</feature>
<dbReference type="OrthoDB" id="2559662at2759"/>
<keyword evidence="2" id="KW-1133">Transmembrane helix</keyword>
<gene>
    <name evidence="3" type="ORF">D9611_007179</name>
</gene>
<dbReference type="CDD" id="cd11296">
    <property type="entry name" value="O-FucT_like"/>
    <property type="match status" value="1"/>
</dbReference>
<feature type="transmembrane region" description="Helical" evidence="2">
    <location>
        <begin position="37"/>
        <end position="56"/>
    </location>
</feature>
<dbReference type="Gene3D" id="3.40.50.11350">
    <property type="match status" value="1"/>
</dbReference>
<evidence type="ECO:0000256" key="1">
    <source>
        <dbReference type="SAM" id="MobiDB-lite"/>
    </source>
</evidence>
<reference evidence="3 4" key="1">
    <citation type="journal article" date="2020" name="ISME J.">
        <title>Uncovering the hidden diversity of litter-decomposition mechanisms in mushroom-forming fungi.</title>
        <authorList>
            <person name="Floudas D."/>
            <person name="Bentzer J."/>
            <person name="Ahren D."/>
            <person name="Johansson T."/>
            <person name="Persson P."/>
            <person name="Tunlid A."/>
        </authorList>
    </citation>
    <scope>NUCLEOTIDE SEQUENCE [LARGE SCALE GENOMIC DNA]</scope>
    <source>
        <strain evidence="3 4">CBS 175.51</strain>
    </source>
</reference>
<dbReference type="EMBL" id="JAACJK010000221">
    <property type="protein sequence ID" value="KAF5314757.1"/>
    <property type="molecule type" value="Genomic_DNA"/>
</dbReference>
<comment type="caution">
    <text evidence="3">The sequence shown here is derived from an EMBL/GenBank/DDBJ whole genome shotgun (WGS) entry which is preliminary data.</text>
</comment>
<evidence type="ECO:0000313" key="4">
    <source>
        <dbReference type="Proteomes" id="UP000541558"/>
    </source>
</evidence>
<evidence type="ECO:0000256" key="2">
    <source>
        <dbReference type="SAM" id="Phobius"/>
    </source>
</evidence>
<proteinExistence type="predicted"/>
<keyword evidence="2" id="KW-0812">Transmembrane</keyword>
<dbReference type="AlphaFoldDB" id="A0A8H5EWC9"/>